<dbReference type="Gene3D" id="6.20.210.20">
    <property type="entry name" value="THAP domain"/>
    <property type="match status" value="1"/>
</dbReference>
<evidence type="ECO:0000313" key="7">
    <source>
        <dbReference type="EMBL" id="KAI6658187.1"/>
    </source>
</evidence>
<keyword evidence="2 5" id="KW-0863">Zinc-finger</keyword>
<keyword evidence="3" id="KW-0862">Zinc</keyword>
<dbReference type="InterPro" id="IPR006612">
    <property type="entry name" value="THAP_Znf"/>
</dbReference>
<dbReference type="Pfam" id="PF21787">
    <property type="entry name" value="TNP-like_RNaseH_N"/>
    <property type="match status" value="1"/>
</dbReference>
<dbReference type="InterPro" id="IPR038441">
    <property type="entry name" value="THAP_Znf_sf"/>
</dbReference>
<name>A0AAV7KAB5_9METZ</name>
<dbReference type="GO" id="GO:0003677">
    <property type="term" value="F:DNA binding"/>
    <property type="evidence" value="ECO:0007669"/>
    <property type="project" value="UniProtKB-UniRule"/>
</dbReference>
<dbReference type="PROSITE" id="PS50950">
    <property type="entry name" value="ZF_THAP"/>
    <property type="match status" value="1"/>
</dbReference>
<feature type="domain" description="THAP-type" evidence="6">
    <location>
        <begin position="1"/>
        <end position="72"/>
    </location>
</feature>
<keyword evidence="8" id="KW-1185">Reference proteome</keyword>
<dbReference type="InterPro" id="IPR048365">
    <property type="entry name" value="TNP-like_RNaseH_N"/>
</dbReference>
<evidence type="ECO:0000256" key="4">
    <source>
        <dbReference type="ARBA" id="ARBA00023125"/>
    </source>
</evidence>
<dbReference type="EMBL" id="JAKMXF010000099">
    <property type="protein sequence ID" value="KAI6658187.1"/>
    <property type="molecule type" value="Genomic_DNA"/>
</dbReference>
<dbReference type="SUPFAM" id="SSF57716">
    <property type="entry name" value="Glucocorticoid receptor-like (DNA-binding domain)"/>
    <property type="match status" value="1"/>
</dbReference>
<dbReference type="Pfam" id="PF05485">
    <property type="entry name" value="THAP"/>
    <property type="match status" value="1"/>
</dbReference>
<organism evidence="7 8">
    <name type="scientific">Oopsacas minuta</name>
    <dbReference type="NCBI Taxonomy" id="111878"/>
    <lineage>
        <taxon>Eukaryota</taxon>
        <taxon>Metazoa</taxon>
        <taxon>Porifera</taxon>
        <taxon>Hexactinellida</taxon>
        <taxon>Hexasterophora</taxon>
        <taxon>Lyssacinosida</taxon>
        <taxon>Leucopsacidae</taxon>
        <taxon>Oopsacas</taxon>
    </lineage>
</organism>
<evidence type="ECO:0000256" key="2">
    <source>
        <dbReference type="ARBA" id="ARBA00022771"/>
    </source>
</evidence>
<dbReference type="GO" id="GO:0008270">
    <property type="term" value="F:zinc ion binding"/>
    <property type="evidence" value="ECO:0007669"/>
    <property type="project" value="UniProtKB-KW"/>
</dbReference>
<reference evidence="7 8" key="1">
    <citation type="journal article" date="2023" name="BMC Biol.">
        <title>The compact genome of the sponge Oopsacas minuta (Hexactinellida) is lacking key metazoan core genes.</title>
        <authorList>
            <person name="Santini S."/>
            <person name="Schenkelaars Q."/>
            <person name="Jourda C."/>
            <person name="Duchesne M."/>
            <person name="Belahbib H."/>
            <person name="Rocher C."/>
            <person name="Selva M."/>
            <person name="Riesgo A."/>
            <person name="Vervoort M."/>
            <person name="Leys S.P."/>
            <person name="Kodjabachian L."/>
            <person name="Le Bivic A."/>
            <person name="Borchiellini C."/>
            <person name="Claverie J.M."/>
            <person name="Renard E."/>
        </authorList>
    </citation>
    <scope>NUCLEOTIDE SEQUENCE [LARGE SCALE GENOMIC DNA]</scope>
    <source>
        <strain evidence="7">SPO-2</strain>
    </source>
</reference>
<protein>
    <submittedName>
        <fullName evidence="7">Transposable element P transposase</fullName>
    </submittedName>
</protein>
<keyword evidence="1" id="KW-0479">Metal-binding</keyword>
<comment type="caution">
    <text evidence="7">The sequence shown here is derived from an EMBL/GenBank/DDBJ whole genome shotgun (WGS) entry which is preliminary data.</text>
</comment>
<dbReference type="Proteomes" id="UP001165289">
    <property type="component" value="Unassembled WGS sequence"/>
</dbReference>
<proteinExistence type="predicted"/>
<accession>A0AAV7KAB5</accession>
<evidence type="ECO:0000256" key="3">
    <source>
        <dbReference type="ARBA" id="ARBA00022833"/>
    </source>
</evidence>
<gene>
    <name evidence="7" type="ORF">LOD99_15456</name>
</gene>
<keyword evidence="4 5" id="KW-0238">DNA-binding</keyword>
<evidence type="ECO:0000256" key="5">
    <source>
        <dbReference type="PROSITE-ProRule" id="PRU00309"/>
    </source>
</evidence>
<dbReference type="SMART" id="SM00980">
    <property type="entry name" value="THAP"/>
    <property type="match status" value="1"/>
</dbReference>
<dbReference type="AlphaFoldDB" id="A0AAV7KAB5"/>
<evidence type="ECO:0000259" key="6">
    <source>
        <dbReference type="PROSITE" id="PS50950"/>
    </source>
</evidence>
<sequence>MPNTCPAPGCRSNYSGEPYTPVFRLPSNSELREIWLRALHREDIEDLKNAFVCSNHFRTEDVITEMDMPQPDGSIQKFLGDQFYIRTLYLVFFPVVPSFCQNIQIPLTIHNLSDIREIDTIISEVSAYTKDPVENCIRQATSNIESTISKIGTSNDMLEKYSELLLQLKFLQYQVENSLIPKNRRRYNIVTMVLALKSHLISSTCYSYLQSLNCLIFPHPTTLRSLYGTIGLECELQTYLKASTANFNNQERNVTLHMDEIHVKSEFSYTGGRILGSSTTQNEAANTVLAFMISSLCTKWSTVVRLLPCAKSSAAQILPILHEVIKDVGSSNLQIQVPFQDLRNLFKLEQNSVAKTAHRLTAKSCWPSSLERQNVNLALRIFDDSTSAALTVHASKYGQASGTAQFINLICKVWKISNINRPNKDICLNDELSMPLQSNDIRFVFLSDVGKWLDEWRTLPQKHAKLIAQTFTSFRHSCIVLEGIVNHLTKNCGFAYVLSSFLQNDPIEHQFGIYRMMSATQYNATFCQVLQSGD</sequence>
<evidence type="ECO:0000256" key="1">
    <source>
        <dbReference type="ARBA" id="ARBA00022723"/>
    </source>
</evidence>
<evidence type="ECO:0000313" key="8">
    <source>
        <dbReference type="Proteomes" id="UP001165289"/>
    </source>
</evidence>